<protein>
    <submittedName>
        <fullName evidence="2">Uncharacterized protein</fullName>
    </submittedName>
</protein>
<dbReference type="EMBL" id="FNQB01000002">
    <property type="protein sequence ID" value="SDZ22141.1"/>
    <property type="molecule type" value="Genomic_DNA"/>
</dbReference>
<sequence>MPLVSRAPTHLSPMPTRHDADEPSMPRLAGTTVLARTLRGLGTEAPSATGAHPVKQHPGTAKVLLYWLPLGAGGHVVRWNGRLFEALMARRERRTVQDLYHSALEVHVADDRFVVEMTPAWGPKATDRGVVREGPVGSRRLGRFAAFRYEVRRWHTGVIANMAEAVDSPVSVGHDLAQALLLLRLAPSVPALTWGRDERHTGDMWNSNSLAAWLLVRSGHDTSRLVPPARGRAPGWHAGLAVAARAEDQVPAVDEPQTVQLARGRRAQSPGVATEAGGAYDGSGPAAAAKCDGGHTLRTPYK</sequence>
<organism evidence="2 3">
    <name type="scientific">Asanoa ishikariensis</name>
    <dbReference type="NCBI Taxonomy" id="137265"/>
    <lineage>
        <taxon>Bacteria</taxon>
        <taxon>Bacillati</taxon>
        <taxon>Actinomycetota</taxon>
        <taxon>Actinomycetes</taxon>
        <taxon>Micromonosporales</taxon>
        <taxon>Micromonosporaceae</taxon>
        <taxon>Asanoa</taxon>
    </lineage>
</organism>
<dbReference type="AlphaFoldDB" id="A0A1H3RA74"/>
<feature type="region of interest" description="Disordered" evidence="1">
    <location>
        <begin position="1"/>
        <end position="27"/>
    </location>
</feature>
<feature type="region of interest" description="Disordered" evidence="1">
    <location>
        <begin position="260"/>
        <end position="302"/>
    </location>
</feature>
<proteinExistence type="predicted"/>
<gene>
    <name evidence="2" type="ORF">SAMN05421684_3608</name>
</gene>
<dbReference type="Proteomes" id="UP000199632">
    <property type="component" value="Unassembled WGS sequence"/>
</dbReference>
<dbReference type="STRING" id="137265.SAMN05421684_3608"/>
<evidence type="ECO:0000256" key="1">
    <source>
        <dbReference type="SAM" id="MobiDB-lite"/>
    </source>
</evidence>
<name>A0A1H3RA74_9ACTN</name>
<accession>A0A1H3RA74</accession>
<evidence type="ECO:0000313" key="3">
    <source>
        <dbReference type="Proteomes" id="UP000199632"/>
    </source>
</evidence>
<keyword evidence="3" id="KW-1185">Reference proteome</keyword>
<reference evidence="3" key="1">
    <citation type="submission" date="2016-10" db="EMBL/GenBank/DDBJ databases">
        <authorList>
            <person name="Varghese N."/>
            <person name="Submissions S."/>
        </authorList>
    </citation>
    <scope>NUCLEOTIDE SEQUENCE [LARGE SCALE GENOMIC DNA]</scope>
    <source>
        <strain evidence="3">DSM 44718</strain>
    </source>
</reference>
<evidence type="ECO:0000313" key="2">
    <source>
        <dbReference type="EMBL" id="SDZ22141.1"/>
    </source>
</evidence>